<name>A0A1Q9E5E5_SYMMI</name>
<evidence type="ECO:0000313" key="2">
    <source>
        <dbReference type="EMBL" id="OLQ02629.1"/>
    </source>
</evidence>
<accession>A0A1Q9E5E5</accession>
<dbReference type="Proteomes" id="UP000186817">
    <property type="component" value="Unassembled WGS sequence"/>
</dbReference>
<dbReference type="InterPro" id="IPR011990">
    <property type="entry name" value="TPR-like_helical_dom_sf"/>
</dbReference>
<sequence>MPWESIMKEKGGQWELAIHLLERMAQAQQLPDAVSFGSTISAAEKRRRWRPAMQLLATMPTVSLNPNTVTCNGALRALCIAGTWMSVLMLFASMEQWRTPGDLTTFHTLAAACERGAHESLPALTNVVLPERVLAVFLGCSGGDLYAGTLDIHGKPNGKGVLYYLESGECDVGTYTSDLKQTGAGVRFSRDRQQAFAIDNGKVKDAIPAMSAALDRVGLKEPPAVRHKDAIPTAFGYSEQRSEQVKAWYQFRNAANLSVTASCYGANKYLPETIREKS</sequence>
<evidence type="ECO:0000313" key="3">
    <source>
        <dbReference type="Proteomes" id="UP000186817"/>
    </source>
</evidence>
<keyword evidence="1" id="KW-0677">Repeat</keyword>
<gene>
    <name evidence="2" type="ORF">AK812_SmicGene14472</name>
</gene>
<reference evidence="2 3" key="1">
    <citation type="submission" date="2016-02" db="EMBL/GenBank/DDBJ databases">
        <title>Genome analysis of coral dinoflagellate symbionts highlights evolutionary adaptations to a symbiotic lifestyle.</title>
        <authorList>
            <person name="Aranda M."/>
            <person name="Li Y."/>
            <person name="Liew Y.J."/>
            <person name="Baumgarten S."/>
            <person name="Simakov O."/>
            <person name="Wilson M."/>
            <person name="Piel J."/>
            <person name="Ashoor H."/>
            <person name="Bougouffa S."/>
            <person name="Bajic V.B."/>
            <person name="Ryu T."/>
            <person name="Ravasi T."/>
            <person name="Bayer T."/>
            <person name="Micklem G."/>
            <person name="Kim H."/>
            <person name="Bhak J."/>
            <person name="Lajeunesse T.C."/>
            <person name="Voolstra C.R."/>
        </authorList>
    </citation>
    <scope>NUCLEOTIDE SEQUENCE [LARGE SCALE GENOMIC DNA]</scope>
    <source>
        <strain evidence="2 3">CCMP2467</strain>
    </source>
</reference>
<dbReference type="PANTHER" id="PTHR47447:SF17">
    <property type="entry name" value="OS12G0638900 PROTEIN"/>
    <property type="match status" value="1"/>
</dbReference>
<protein>
    <submittedName>
        <fullName evidence="2">Pentatricopeptide repeat-containing protein</fullName>
    </submittedName>
</protein>
<evidence type="ECO:0000256" key="1">
    <source>
        <dbReference type="ARBA" id="ARBA00022737"/>
    </source>
</evidence>
<dbReference type="AlphaFoldDB" id="A0A1Q9E5E5"/>
<dbReference type="Gene3D" id="1.25.40.10">
    <property type="entry name" value="Tetratricopeptide repeat domain"/>
    <property type="match status" value="1"/>
</dbReference>
<dbReference type="OrthoDB" id="407638at2759"/>
<comment type="caution">
    <text evidence="2">The sequence shown here is derived from an EMBL/GenBank/DDBJ whole genome shotgun (WGS) entry which is preliminary data.</text>
</comment>
<dbReference type="EMBL" id="LSRX01000259">
    <property type="protein sequence ID" value="OLQ02629.1"/>
    <property type="molecule type" value="Genomic_DNA"/>
</dbReference>
<proteinExistence type="predicted"/>
<organism evidence="2 3">
    <name type="scientific">Symbiodinium microadriaticum</name>
    <name type="common">Dinoflagellate</name>
    <name type="synonym">Zooxanthella microadriatica</name>
    <dbReference type="NCBI Taxonomy" id="2951"/>
    <lineage>
        <taxon>Eukaryota</taxon>
        <taxon>Sar</taxon>
        <taxon>Alveolata</taxon>
        <taxon>Dinophyceae</taxon>
        <taxon>Suessiales</taxon>
        <taxon>Symbiodiniaceae</taxon>
        <taxon>Symbiodinium</taxon>
    </lineage>
</organism>
<keyword evidence="3" id="KW-1185">Reference proteome</keyword>
<dbReference type="PANTHER" id="PTHR47447">
    <property type="entry name" value="OS03G0856100 PROTEIN"/>
    <property type="match status" value="1"/>
</dbReference>